<dbReference type="EMBL" id="CP009384">
    <property type="protein sequence ID" value="AIN96849.1"/>
    <property type="molecule type" value="Genomic_DNA"/>
</dbReference>
<dbReference type="InterPro" id="IPR023214">
    <property type="entry name" value="HAD_sf"/>
</dbReference>
<protein>
    <recommendedName>
        <fullName evidence="3">FCP1 homology domain-containing protein</fullName>
    </recommendedName>
</protein>
<dbReference type="SUPFAM" id="SSF56784">
    <property type="entry name" value="HAD-like"/>
    <property type="match status" value="1"/>
</dbReference>
<dbReference type="VEuPathDB" id="TriTrypDB:LPMP_151270"/>
<evidence type="ECO:0000313" key="1">
    <source>
        <dbReference type="EMBL" id="AIN96849.1"/>
    </source>
</evidence>
<dbReference type="eggNOG" id="ENOG502SC8J">
    <property type="taxonomic scope" value="Eukaryota"/>
</dbReference>
<dbReference type="Gene3D" id="3.40.50.1000">
    <property type="entry name" value="HAD superfamily/HAD-like"/>
    <property type="match status" value="1"/>
</dbReference>
<dbReference type="GeneID" id="22573547"/>
<evidence type="ECO:0000313" key="2">
    <source>
        <dbReference type="Proteomes" id="UP000063063"/>
    </source>
</evidence>
<dbReference type="KEGG" id="lpan:LPMP_151270"/>
<reference evidence="1 2" key="1">
    <citation type="journal article" date="2015" name="Sci. Rep.">
        <title>The genome of Leishmania panamensis: insights into genomics of the L. (Viannia) subgenus.</title>
        <authorList>
            <person name="Llanes A."/>
            <person name="Restrepo C.M."/>
            <person name="Vecchio G.D."/>
            <person name="Anguizola F.J."/>
            <person name="Lleonart R."/>
        </authorList>
    </citation>
    <scope>NUCLEOTIDE SEQUENCE [LARGE SCALE GENOMIC DNA]</scope>
    <source>
        <strain evidence="1 2">MHOM/PA/94/PSC-1</strain>
    </source>
</reference>
<accession>A0A088RNM2</accession>
<sequence>MHRSAARLPVHLLIDIDHTLVHPIYYRVGGDNIDTARDISAPLLSSSVRTQWPLNYAGGRITRVHLRPHVVPFLSHVLLDRLLDTSETQVHVSLYTRQSAAYCAAIANQALLPALAQYRGNSAHKLPSSDVFHGLFGEERCVRGEFKVMHSLNSSPRFLPEGSPAGQRQPVEVAPSLEWSKTIFVSPSPLTTLLVDDWCVNFRVTELRTGHCVLVPPYYAGAVKCAADDCFRVPPTEALYDVINMNLDGRGGGMSSGCTTHDRVDVNDVVVRLLDVLEAFVHCCHSHRSAIEAMHGSSAAMSCADKQAPCAAYQSTAMPHPSMDKALSSFNLFDCSSLYRRQWNAFHADREDLLHSYFID</sequence>
<name>A0A088RNM2_LEIPA</name>
<dbReference type="Proteomes" id="UP000063063">
    <property type="component" value="Chromosome 15"/>
</dbReference>
<dbReference type="VEuPathDB" id="TriTrypDB:LPAL13_150018200"/>
<gene>
    <name evidence="1" type="ORF">LPMP_151270</name>
</gene>
<dbReference type="RefSeq" id="XP_010697502.1">
    <property type="nucleotide sequence ID" value="XM_010699200.1"/>
</dbReference>
<proteinExistence type="predicted"/>
<organism evidence="1 2">
    <name type="scientific">Leishmania panamensis</name>
    <dbReference type="NCBI Taxonomy" id="5679"/>
    <lineage>
        <taxon>Eukaryota</taxon>
        <taxon>Discoba</taxon>
        <taxon>Euglenozoa</taxon>
        <taxon>Kinetoplastea</taxon>
        <taxon>Metakinetoplastina</taxon>
        <taxon>Trypanosomatida</taxon>
        <taxon>Trypanosomatidae</taxon>
        <taxon>Leishmaniinae</taxon>
        <taxon>Leishmania</taxon>
        <taxon>Leishmania guyanensis species complex</taxon>
    </lineage>
</organism>
<dbReference type="OrthoDB" id="262438at2759"/>
<keyword evidence="2" id="KW-1185">Reference proteome</keyword>
<evidence type="ECO:0008006" key="3">
    <source>
        <dbReference type="Google" id="ProtNLM"/>
    </source>
</evidence>
<dbReference type="InterPro" id="IPR036412">
    <property type="entry name" value="HAD-like_sf"/>
</dbReference>
<dbReference type="AlphaFoldDB" id="A0A088RNM2"/>